<dbReference type="Gene3D" id="3.40.1410.10">
    <property type="entry name" value="Chorismate lyase-like"/>
    <property type="match status" value="1"/>
</dbReference>
<evidence type="ECO:0000256" key="2">
    <source>
        <dbReference type="ARBA" id="ARBA00023125"/>
    </source>
</evidence>
<accession>L0NMZ8</accession>
<dbReference type="PANTHER" id="PTHR44846:SF1">
    <property type="entry name" value="MANNOSYL-D-GLYCERATE TRANSPORT_METABOLISM SYSTEM REPRESSOR MNGR-RELATED"/>
    <property type="match status" value="1"/>
</dbReference>
<dbReference type="SUPFAM" id="SSF46785">
    <property type="entry name" value="Winged helix' DNA-binding domain"/>
    <property type="match status" value="1"/>
</dbReference>
<dbReference type="Gene3D" id="1.10.10.10">
    <property type="entry name" value="Winged helix-like DNA-binding domain superfamily/Winged helix DNA-binding domain"/>
    <property type="match status" value="1"/>
</dbReference>
<dbReference type="GO" id="GO:0003700">
    <property type="term" value="F:DNA-binding transcription factor activity"/>
    <property type="evidence" value="ECO:0007669"/>
    <property type="project" value="InterPro"/>
</dbReference>
<dbReference type="EMBL" id="FO082821">
    <property type="protein sequence ID" value="CCF22264.1"/>
    <property type="molecule type" value="Genomic_DNA"/>
</dbReference>
<keyword evidence="6" id="KW-1185">Reference proteome</keyword>
<dbReference type="PANTHER" id="PTHR44846">
    <property type="entry name" value="MANNOSYL-D-GLYCERATE TRANSPORT/METABOLISM SYSTEM REPRESSOR MNGR-RELATED"/>
    <property type="match status" value="1"/>
</dbReference>
<organism evidence="5 6">
    <name type="scientific">Pseudorhizobium banfieldiae</name>
    <dbReference type="NCBI Taxonomy" id="1125847"/>
    <lineage>
        <taxon>Bacteria</taxon>
        <taxon>Pseudomonadati</taxon>
        <taxon>Pseudomonadota</taxon>
        <taxon>Alphaproteobacteria</taxon>
        <taxon>Hyphomicrobiales</taxon>
        <taxon>Rhizobiaceae</taxon>
        <taxon>Rhizobium/Agrobacterium group</taxon>
        <taxon>Pseudorhizobium</taxon>
    </lineage>
</organism>
<gene>
    <name evidence="5" type="ORF">NT26_p10242</name>
</gene>
<keyword evidence="1" id="KW-0805">Transcription regulation</keyword>
<feature type="domain" description="HTH gntR-type" evidence="4">
    <location>
        <begin position="51"/>
        <end position="119"/>
    </location>
</feature>
<dbReference type="KEGG" id="rht:NT26_p10242"/>
<dbReference type="GO" id="GO:0003677">
    <property type="term" value="F:DNA binding"/>
    <property type="evidence" value="ECO:0007669"/>
    <property type="project" value="UniProtKB-KW"/>
</dbReference>
<evidence type="ECO:0000313" key="6">
    <source>
        <dbReference type="Proteomes" id="UP000010792"/>
    </source>
</evidence>
<dbReference type="SUPFAM" id="SSF64288">
    <property type="entry name" value="Chorismate lyase-like"/>
    <property type="match status" value="1"/>
</dbReference>
<dbReference type="GO" id="GO:0045892">
    <property type="term" value="P:negative regulation of DNA-templated transcription"/>
    <property type="evidence" value="ECO:0007669"/>
    <property type="project" value="TreeGrafter"/>
</dbReference>
<dbReference type="InterPro" id="IPR036390">
    <property type="entry name" value="WH_DNA-bd_sf"/>
</dbReference>
<dbReference type="Proteomes" id="UP000010792">
    <property type="component" value="Plasmid NT26_p1"/>
</dbReference>
<dbReference type="InterPro" id="IPR011663">
    <property type="entry name" value="UTRA"/>
</dbReference>
<keyword evidence="3" id="KW-0804">Transcription</keyword>
<dbReference type="RefSeq" id="WP_052642768.1">
    <property type="nucleotide sequence ID" value="NZ_FO082821.1"/>
</dbReference>
<keyword evidence="5" id="KW-0614">Plasmid</keyword>
<dbReference type="PROSITE" id="PS50949">
    <property type="entry name" value="HTH_GNTR"/>
    <property type="match status" value="1"/>
</dbReference>
<name>L0NMZ8_9HYPH</name>
<dbReference type="Pfam" id="PF07702">
    <property type="entry name" value="UTRA"/>
    <property type="match status" value="1"/>
</dbReference>
<reference evidence="5 6" key="1">
    <citation type="journal article" date="2013" name="Genome Biol. Evol.">
        <title>Life in an arsenic-containing gold mine: genome and physiology of the autotrophic arsenite-oxidizing bacterium rhizobium sp. NT-26.</title>
        <authorList>
            <person name="Andres J."/>
            <person name="Arsene-Ploetze F."/>
            <person name="Barbe V."/>
            <person name="Brochier-Armanet C."/>
            <person name="Cleiss-Arnold J."/>
            <person name="Coppee J.Y."/>
            <person name="Dillies M.A."/>
            <person name="Geist"/>
            <person name="L"/>
            <person name="Joublin A."/>
            <person name="Koechler S."/>
            <person name="Lassalle F."/>
            <person name="Marchal M."/>
            <person name="Medigue C."/>
            <person name="Muller D."/>
            <person name="Nesme X."/>
            <person name="Plewniak F."/>
            <person name="Proux C."/>
            <person name="Ramirez-Bahena M.H."/>
            <person name="Schenowitz C."/>
            <person name="Sismeiro O."/>
            <person name="Vallenet D."/>
            <person name="Santini J.M."/>
            <person name="Bertin P.N."/>
        </authorList>
    </citation>
    <scope>NUCLEOTIDE SEQUENCE [LARGE SCALE GENOMIC DNA]</scope>
    <source>
        <strain evidence="5 6">NT-26</strain>
        <plasmid evidence="5 6">NT26_p1</plasmid>
    </source>
</reference>
<proteinExistence type="predicted"/>
<evidence type="ECO:0000256" key="3">
    <source>
        <dbReference type="ARBA" id="ARBA00023163"/>
    </source>
</evidence>
<evidence type="ECO:0000259" key="4">
    <source>
        <dbReference type="PROSITE" id="PS50949"/>
    </source>
</evidence>
<evidence type="ECO:0000313" key="5">
    <source>
        <dbReference type="EMBL" id="CCF22264.1"/>
    </source>
</evidence>
<dbReference type="InterPro" id="IPR000524">
    <property type="entry name" value="Tscrpt_reg_HTH_GntR"/>
</dbReference>
<dbReference type="InterPro" id="IPR050679">
    <property type="entry name" value="Bact_HTH_transcr_reg"/>
</dbReference>
<sequence length="289" mass="32514">MTNTKKITLPADIIHVGGGKTPEERVAAPSNLSCQLDALREKLSNPAYKSEPLYKRLGNAFRDALIEGLWLPGDKLPAEVLLAKELKISLGTVQNALNALASEDIIVRRHGSGTFVSAGKGQSRQLLHFRFFDEETGEILPVYAELVDRTLIRDNGPIARFLGGAGEYILVRRRIRVNNEFYCLSEFYIEADRFAPILEMPHQDLERVVIRHVMARSFNAPTLMLKEYVRSETFNQERAKLMQMTDTPAAGMVIDVLSYTHLDTPVSYQKIFVPAGVRKLEILETEKLS</sequence>
<evidence type="ECO:0000256" key="1">
    <source>
        <dbReference type="ARBA" id="ARBA00023015"/>
    </source>
</evidence>
<dbReference type="InterPro" id="IPR036388">
    <property type="entry name" value="WH-like_DNA-bd_sf"/>
</dbReference>
<keyword evidence="2" id="KW-0238">DNA-binding</keyword>
<geneLocation type="plasmid" evidence="5 6">
    <name>NT26_p1</name>
</geneLocation>
<dbReference type="InterPro" id="IPR028978">
    <property type="entry name" value="Chorismate_lyase_/UTRA_dom_sf"/>
</dbReference>
<protein>
    <submittedName>
        <fullName evidence="5">Putative GntR-family transcriptional regulator</fullName>
    </submittedName>
</protein>
<dbReference type="SMART" id="SM00345">
    <property type="entry name" value="HTH_GNTR"/>
    <property type="match status" value="1"/>
</dbReference>
<dbReference type="Pfam" id="PF00392">
    <property type="entry name" value="GntR"/>
    <property type="match status" value="1"/>
</dbReference>
<dbReference type="CDD" id="cd07377">
    <property type="entry name" value="WHTH_GntR"/>
    <property type="match status" value="1"/>
</dbReference>
<dbReference type="AlphaFoldDB" id="L0NMZ8"/>